<dbReference type="InterPro" id="IPR036388">
    <property type="entry name" value="WH-like_DNA-bd_sf"/>
</dbReference>
<gene>
    <name evidence="1" type="ORF">ARALYDRAFT_905475</name>
</gene>
<reference evidence="2" key="1">
    <citation type="journal article" date="2011" name="Nat. Genet.">
        <title>The Arabidopsis lyrata genome sequence and the basis of rapid genome size change.</title>
        <authorList>
            <person name="Hu T.T."/>
            <person name="Pattyn P."/>
            <person name="Bakker E.G."/>
            <person name="Cao J."/>
            <person name="Cheng J.-F."/>
            <person name="Clark R.M."/>
            <person name="Fahlgren N."/>
            <person name="Fawcett J.A."/>
            <person name="Grimwood J."/>
            <person name="Gundlach H."/>
            <person name="Haberer G."/>
            <person name="Hollister J.D."/>
            <person name="Ossowski S."/>
            <person name="Ottilar R.P."/>
            <person name="Salamov A.A."/>
            <person name="Schneeberger K."/>
            <person name="Spannagl M."/>
            <person name="Wang X."/>
            <person name="Yang L."/>
            <person name="Nasrallah M.E."/>
            <person name="Bergelson J."/>
            <person name="Carrington J.C."/>
            <person name="Gaut B.S."/>
            <person name="Schmutz J."/>
            <person name="Mayer K.F.X."/>
            <person name="Van de Peer Y."/>
            <person name="Grigoriev I.V."/>
            <person name="Nordborg M."/>
            <person name="Weigel D."/>
            <person name="Guo Y.-L."/>
        </authorList>
    </citation>
    <scope>NUCLEOTIDE SEQUENCE [LARGE SCALE GENOMIC DNA]</scope>
    <source>
        <strain evidence="2">cv. MN47</strain>
    </source>
</reference>
<evidence type="ECO:0000313" key="2">
    <source>
        <dbReference type="Proteomes" id="UP000008694"/>
    </source>
</evidence>
<name>D7LME5_ARALL</name>
<dbReference type="Gramene" id="scaffold_501179.1">
    <property type="protein sequence ID" value="scaffold_501179.1"/>
    <property type="gene ID" value="scaffold_501179.1"/>
</dbReference>
<dbReference type="AlphaFoldDB" id="D7LME5"/>
<dbReference type="Gene3D" id="1.10.10.10">
    <property type="entry name" value="Winged helix-like DNA-binding domain superfamily/Winged helix DNA-binding domain"/>
    <property type="match status" value="1"/>
</dbReference>
<evidence type="ECO:0000313" key="1">
    <source>
        <dbReference type="EMBL" id="EFH53563.1"/>
    </source>
</evidence>
<protein>
    <submittedName>
        <fullName evidence="1">Uncharacterized protein</fullName>
    </submittedName>
</protein>
<dbReference type="HOGENOM" id="CLU_1761258_0_0_1"/>
<accession>D7LME5</accession>
<keyword evidence="2" id="KW-1185">Reference proteome</keyword>
<dbReference type="STRING" id="81972.D7LME5"/>
<sequence length="148" mass="17795">MEENKRGNLDFDKIITLAQKDKMEAVITDKLGDESCKIFRFLSKEQTFLQDYEIKSAMGIGKDLQDDLMTLWCEGFLTIQKEMVTTVDFPVLYWNIDFRKVRRNVYYLEQRFTKEIFVEKNIWHGYENFVSLKFKLLIYMCFICVTFD</sequence>
<proteinExistence type="predicted"/>
<organism evidence="2">
    <name type="scientific">Arabidopsis lyrata subsp. lyrata</name>
    <name type="common">Lyre-leaved rock-cress</name>
    <dbReference type="NCBI Taxonomy" id="81972"/>
    <lineage>
        <taxon>Eukaryota</taxon>
        <taxon>Viridiplantae</taxon>
        <taxon>Streptophyta</taxon>
        <taxon>Embryophyta</taxon>
        <taxon>Tracheophyta</taxon>
        <taxon>Spermatophyta</taxon>
        <taxon>Magnoliopsida</taxon>
        <taxon>eudicotyledons</taxon>
        <taxon>Gunneridae</taxon>
        <taxon>Pentapetalae</taxon>
        <taxon>rosids</taxon>
        <taxon>malvids</taxon>
        <taxon>Brassicales</taxon>
        <taxon>Brassicaceae</taxon>
        <taxon>Camelineae</taxon>
        <taxon>Arabidopsis</taxon>
    </lineage>
</organism>
<dbReference type="Proteomes" id="UP000008694">
    <property type="component" value="Unassembled WGS sequence"/>
</dbReference>
<dbReference type="EMBL" id="GL348717">
    <property type="protein sequence ID" value="EFH53563.1"/>
    <property type="molecule type" value="Genomic_DNA"/>
</dbReference>